<feature type="transmembrane region" description="Helical" evidence="2">
    <location>
        <begin position="74"/>
        <end position="93"/>
    </location>
</feature>
<feature type="transmembrane region" description="Helical" evidence="2">
    <location>
        <begin position="21"/>
        <end position="42"/>
    </location>
</feature>
<gene>
    <name evidence="3" type="ORF">B5M45_29635</name>
</gene>
<feature type="transmembrane region" description="Helical" evidence="2">
    <location>
        <begin position="48"/>
        <end position="67"/>
    </location>
</feature>
<accession>A0A1X0XJF7</accession>
<comment type="caution">
    <text evidence="3">The sequence shown here is derived from an EMBL/GenBank/DDBJ whole genome shotgun (WGS) entry which is preliminary data.</text>
</comment>
<keyword evidence="2" id="KW-1133">Transmembrane helix</keyword>
<evidence type="ECO:0008006" key="5">
    <source>
        <dbReference type="Google" id="ProtNLM"/>
    </source>
</evidence>
<keyword evidence="2" id="KW-0472">Membrane</keyword>
<reference evidence="3 4" key="1">
    <citation type="submission" date="2017-03" db="EMBL/GenBank/DDBJ databases">
        <title>Genomic insights into Mycobacterium simiae human colonization.</title>
        <authorList>
            <person name="Steffani J.L."/>
            <person name="Brunck M.E."/>
            <person name="Cruz E."/>
            <person name="Montiel R."/>
            <person name="Barona F."/>
        </authorList>
    </citation>
    <scope>NUCLEOTIDE SEQUENCE [LARGE SCALE GENOMIC DNA]</scope>
    <source>
        <strain evidence="3 4">MsiGto</strain>
    </source>
</reference>
<organism evidence="3 4">
    <name type="scientific">Mycobacterium simiae</name>
    <name type="common">Mycobacterium habana</name>
    <dbReference type="NCBI Taxonomy" id="1784"/>
    <lineage>
        <taxon>Bacteria</taxon>
        <taxon>Bacillati</taxon>
        <taxon>Actinomycetota</taxon>
        <taxon>Actinomycetes</taxon>
        <taxon>Mycobacteriales</taxon>
        <taxon>Mycobacteriaceae</taxon>
        <taxon>Mycobacterium</taxon>
        <taxon>Mycobacterium simiae complex</taxon>
    </lineage>
</organism>
<evidence type="ECO:0000313" key="4">
    <source>
        <dbReference type="Proteomes" id="UP000193040"/>
    </source>
</evidence>
<proteinExistence type="predicted"/>
<keyword evidence="2" id="KW-0812">Transmembrane</keyword>
<dbReference type="Proteomes" id="UP000193040">
    <property type="component" value="Unassembled WGS sequence"/>
</dbReference>
<dbReference type="RefSeq" id="WP_084953961.1">
    <property type="nucleotide sequence ID" value="NZ_MZZM01000042.1"/>
</dbReference>
<feature type="transmembrane region" description="Helical" evidence="2">
    <location>
        <begin position="99"/>
        <end position="123"/>
    </location>
</feature>
<evidence type="ECO:0000313" key="3">
    <source>
        <dbReference type="EMBL" id="ORJ52978.1"/>
    </source>
</evidence>
<dbReference type="InterPro" id="IPR009305">
    <property type="entry name" value="Mpo1-like"/>
</dbReference>
<dbReference type="GO" id="GO:0046521">
    <property type="term" value="P:sphingoid catabolic process"/>
    <property type="evidence" value="ECO:0007669"/>
    <property type="project" value="TreeGrafter"/>
</dbReference>
<dbReference type="Pfam" id="PF06127">
    <property type="entry name" value="Mpo1-like"/>
    <property type="match status" value="1"/>
</dbReference>
<name>A0A1X0XJF7_MYCSI</name>
<feature type="compositionally biased region" description="Basic and acidic residues" evidence="1">
    <location>
        <begin position="172"/>
        <end position="183"/>
    </location>
</feature>
<dbReference type="EMBL" id="MZZM01000042">
    <property type="protein sequence ID" value="ORJ52978.1"/>
    <property type="molecule type" value="Genomic_DNA"/>
</dbReference>
<evidence type="ECO:0000256" key="1">
    <source>
        <dbReference type="SAM" id="MobiDB-lite"/>
    </source>
</evidence>
<sequence>MTDFNRIMASYESIHRSPANRALHAIGIPMIAISALGMLSLVRMSDHGAATLINGAAVAVAAASLVVTRWSVRAGIGFLAFSTICCGIADAMATQCETAYAVTSFAATFVAGWAVQFVGHVFFERRAPQFTRRPENLLLGPVMIVAEVFPALRRSDPAMCSASASSGEDSDVDRLEHAPCRDL</sequence>
<keyword evidence="4" id="KW-1185">Reference proteome</keyword>
<evidence type="ECO:0000256" key="2">
    <source>
        <dbReference type="SAM" id="Phobius"/>
    </source>
</evidence>
<dbReference type="PANTHER" id="PTHR28026:SF9">
    <property type="entry name" value="2-HYDROXY-PALMITIC ACID DIOXYGENASE MPO1"/>
    <property type="match status" value="1"/>
</dbReference>
<dbReference type="GO" id="GO:0016020">
    <property type="term" value="C:membrane"/>
    <property type="evidence" value="ECO:0007669"/>
    <property type="project" value="GOC"/>
</dbReference>
<dbReference type="AlphaFoldDB" id="A0A1X0XJF7"/>
<dbReference type="PANTHER" id="PTHR28026">
    <property type="entry name" value="DUF962 DOMAIN PROTEIN (AFU_ORTHOLOGUE AFUA_8G05310)"/>
    <property type="match status" value="1"/>
</dbReference>
<feature type="region of interest" description="Disordered" evidence="1">
    <location>
        <begin position="162"/>
        <end position="183"/>
    </location>
</feature>
<protein>
    <recommendedName>
        <fullName evidence="5">DUF962 domain-containing protein</fullName>
    </recommendedName>
</protein>